<accession>A0AAN7JIE4</accession>
<feature type="domain" description="26S proteasome regulatory subunit Rpn7 N-terminal" evidence="6">
    <location>
        <begin position="2"/>
        <end position="83"/>
    </location>
</feature>
<dbReference type="PANTHER" id="PTHR14145:SF2">
    <property type="entry name" value="COP9 SIGNALOSOME COMPLEX SUBUNIT 1"/>
    <property type="match status" value="1"/>
</dbReference>
<dbReference type="InterPro" id="IPR045135">
    <property type="entry name" value="Rpn7_N"/>
</dbReference>
<evidence type="ECO:0000256" key="5">
    <source>
        <dbReference type="ARBA" id="ARBA00023242"/>
    </source>
</evidence>
<evidence type="ECO:0000256" key="1">
    <source>
        <dbReference type="ARBA" id="ARBA00004123"/>
    </source>
</evidence>
<keyword evidence="4" id="KW-0736">Signalosome</keyword>
<name>A0AAN7JIE4_9MYRT</name>
<evidence type="ECO:0000256" key="4">
    <source>
        <dbReference type="ARBA" id="ARBA00022790"/>
    </source>
</evidence>
<gene>
    <name evidence="7" type="ORF">SAY87_011581</name>
</gene>
<reference evidence="7 8" key="1">
    <citation type="journal article" date="2023" name="Hortic Res">
        <title>Pangenome of water caltrop reveals structural variations and asymmetric subgenome divergence after allopolyploidization.</title>
        <authorList>
            <person name="Zhang X."/>
            <person name="Chen Y."/>
            <person name="Wang L."/>
            <person name="Yuan Y."/>
            <person name="Fang M."/>
            <person name="Shi L."/>
            <person name="Lu R."/>
            <person name="Comes H.P."/>
            <person name="Ma Y."/>
            <person name="Chen Y."/>
            <person name="Huang G."/>
            <person name="Zhou Y."/>
            <person name="Zheng Z."/>
            <person name="Qiu Y."/>
        </authorList>
    </citation>
    <scope>NUCLEOTIDE SEQUENCE [LARGE SCALE GENOMIC DNA]</scope>
    <source>
        <tissue evidence="7">Roots</tissue>
    </source>
</reference>
<dbReference type="Gene3D" id="1.25.40.570">
    <property type="match status" value="1"/>
</dbReference>
<protein>
    <recommendedName>
        <fullName evidence="6">26S proteasome regulatory subunit Rpn7 N-terminal domain-containing protein</fullName>
    </recommendedName>
</protein>
<dbReference type="GO" id="GO:0008180">
    <property type="term" value="C:COP9 signalosome"/>
    <property type="evidence" value="ECO:0007669"/>
    <property type="project" value="UniProtKB-KW"/>
</dbReference>
<keyword evidence="8" id="KW-1185">Reference proteome</keyword>
<organism evidence="7 8">
    <name type="scientific">Trapa incisa</name>
    <dbReference type="NCBI Taxonomy" id="236973"/>
    <lineage>
        <taxon>Eukaryota</taxon>
        <taxon>Viridiplantae</taxon>
        <taxon>Streptophyta</taxon>
        <taxon>Embryophyta</taxon>
        <taxon>Tracheophyta</taxon>
        <taxon>Spermatophyta</taxon>
        <taxon>Magnoliopsida</taxon>
        <taxon>eudicotyledons</taxon>
        <taxon>Gunneridae</taxon>
        <taxon>Pentapetalae</taxon>
        <taxon>rosids</taxon>
        <taxon>malvids</taxon>
        <taxon>Myrtales</taxon>
        <taxon>Lythraceae</taxon>
        <taxon>Trapa</taxon>
    </lineage>
</organism>
<keyword evidence="5" id="KW-0539">Nucleus</keyword>
<dbReference type="Proteomes" id="UP001345219">
    <property type="component" value="Chromosome 9"/>
</dbReference>
<dbReference type="EMBL" id="JAXIOK010000022">
    <property type="protein sequence ID" value="KAK4745269.1"/>
    <property type="molecule type" value="Genomic_DNA"/>
</dbReference>
<evidence type="ECO:0000256" key="2">
    <source>
        <dbReference type="ARBA" id="ARBA00004496"/>
    </source>
</evidence>
<dbReference type="AlphaFoldDB" id="A0AAN7JIE4"/>
<comment type="caution">
    <text evidence="7">The sequence shown here is derived from an EMBL/GenBank/DDBJ whole genome shotgun (WGS) entry which is preliminary data.</text>
</comment>
<proteinExistence type="predicted"/>
<evidence type="ECO:0000259" key="6">
    <source>
        <dbReference type="Pfam" id="PF10602"/>
    </source>
</evidence>
<evidence type="ECO:0000313" key="7">
    <source>
        <dbReference type="EMBL" id="KAK4745269.1"/>
    </source>
</evidence>
<dbReference type="GO" id="GO:0005737">
    <property type="term" value="C:cytoplasm"/>
    <property type="evidence" value="ECO:0007669"/>
    <property type="project" value="UniProtKB-SubCell"/>
</dbReference>
<evidence type="ECO:0000313" key="8">
    <source>
        <dbReference type="Proteomes" id="UP001345219"/>
    </source>
</evidence>
<evidence type="ECO:0000256" key="3">
    <source>
        <dbReference type="ARBA" id="ARBA00022490"/>
    </source>
</evidence>
<sequence length="112" mass="12238">MSKHIISMCMNAILVSIDIGQFTHATSYVSKAEQTLDALDTITVAKLRCVAGLADLESKKFKLASPKFLETCRELGSQYDEELGTSNGCCQMGSEFDRDCQVIAAKSKSHQV</sequence>
<dbReference type="PANTHER" id="PTHR14145">
    <property type="entry name" value="26S PROTESOME SUBUNIT 6"/>
    <property type="match status" value="1"/>
</dbReference>
<dbReference type="InterPro" id="IPR019585">
    <property type="entry name" value="Rpn7/CSN1"/>
</dbReference>
<keyword evidence="3" id="KW-0963">Cytoplasm</keyword>
<comment type="subcellular location">
    <subcellularLocation>
        <location evidence="2">Cytoplasm</location>
    </subcellularLocation>
    <subcellularLocation>
        <location evidence="1">Nucleus</location>
    </subcellularLocation>
</comment>
<dbReference type="Pfam" id="PF10602">
    <property type="entry name" value="RPN7"/>
    <property type="match status" value="1"/>
</dbReference>